<dbReference type="GO" id="GO:0008833">
    <property type="term" value="F:deoxyribonuclease IV (phage-T4-induced) activity"/>
    <property type="evidence" value="ECO:0007669"/>
    <property type="project" value="UniProtKB-EC"/>
</dbReference>
<feature type="binding site" evidence="7">
    <location>
        <position position="218"/>
    </location>
    <ligand>
        <name>Zn(2+)</name>
        <dbReference type="ChEBI" id="CHEBI:29105"/>
        <label>2</label>
    </ligand>
</feature>
<dbReference type="InterPro" id="IPR001719">
    <property type="entry name" value="AP_endonuc_2"/>
</dbReference>
<dbReference type="RefSeq" id="WP_256547051.1">
    <property type="nucleotide sequence ID" value="NZ_CP101809.1"/>
</dbReference>
<keyword evidence="10" id="KW-1185">Reference proteome</keyword>
<feature type="binding site" evidence="7">
    <location>
        <position position="73"/>
    </location>
    <ligand>
        <name>Zn(2+)</name>
        <dbReference type="ChEBI" id="CHEBI:29105"/>
        <label>1</label>
    </ligand>
</feature>
<comment type="cofactor">
    <cofactor evidence="7">
        <name>Zn(2+)</name>
        <dbReference type="ChEBI" id="CHEBI:29105"/>
    </cofactor>
    <text evidence="7">Binds 3 Zn(2+) ions.</text>
</comment>
<dbReference type="Gene3D" id="3.20.20.150">
    <property type="entry name" value="Divalent-metal-dependent TIM barrel enzymes"/>
    <property type="match status" value="1"/>
</dbReference>
<evidence type="ECO:0000313" key="9">
    <source>
        <dbReference type="EMBL" id="MDQ0514260.1"/>
    </source>
</evidence>
<evidence type="ECO:0000256" key="3">
    <source>
        <dbReference type="ARBA" id="ARBA00022763"/>
    </source>
</evidence>
<evidence type="ECO:0000259" key="8">
    <source>
        <dbReference type="Pfam" id="PF01261"/>
    </source>
</evidence>
<comment type="function">
    <text evidence="7">Endonuclease IV plays a role in DNA repair. It cleaves phosphodiester bonds at apurinic or apyrimidinic (AP) sites, generating a 3'-hydroxyl group and a 5'-terminal sugar phosphate.</text>
</comment>
<dbReference type="PROSITE" id="PS00729">
    <property type="entry name" value="AP_NUCLEASE_F2_1"/>
    <property type="match status" value="1"/>
</dbReference>
<evidence type="ECO:0000256" key="1">
    <source>
        <dbReference type="ARBA" id="ARBA00005340"/>
    </source>
</evidence>
<evidence type="ECO:0000256" key="4">
    <source>
        <dbReference type="ARBA" id="ARBA00022801"/>
    </source>
</evidence>
<dbReference type="HAMAP" id="MF_00152">
    <property type="entry name" value="Nfo"/>
    <property type="match status" value="1"/>
</dbReference>
<evidence type="ECO:0000256" key="7">
    <source>
        <dbReference type="HAMAP-Rule" id="MF_00152"/>
    </source>
</evidence>
<dbReference type="NCBIfam" id="TIGR00587">
    <property type="entry name" value="nfo"/>
    <property type="match status" value="1"/>
</dbReference>
<dbReference type="InterPro" id="IPR018246">
    <property type="entry name" value="AP_endonuc_F2_Zn_BS"/>
</dbReference>
<keyword evidence="4 7" id="KW-0378">Hydrolase</keyword>
<keyword evidence="5 7" id="KW-0862">Zinc</keyword>
<dbReference type="Pfam" id="PF01261">
    <property type="entry name" value="AP_endonuc_2"/>
    <property type="match status" value="1"/>
</dbReference>
<dbReference type="PROSITE" id="PS51432">
    <property type="entry name" value="AP_NUCLEASE_F2_4"/>
    <property type="match status" value="1"/>
</dbReference>
<reference evidence="9" key="1">
    <citation type="submission" date="2023-07" db="EMBL/GenBank/DDBJ databases">
        <title>Genomic Encyclopedia of Type Strains, Phase IV (KMG-IV): sequencing the most valuable type-strain genomes for metagenomic binning, comparative biology and taxonomic classification.</title>
        <authorList>
            <person name="Goeker M."/>
        </authorList>
    </citation>
    <scope>NUCLEOTIDE SEQUENCE [LARGE SCALE GENOMIC DNA]</scope>
    <source>
        <strain evidence="9">DSM 21204</strain>
    </source>
</reference>
<dbReference type="PANTHER" id="PTHR21445">
    <property type="entry name" value="ENDONUCLEASE IV ENDODEOXYRIBONUCLEASE IV"/>
    <property type="match status" value="1"/>
</dbReference>
<comment type="caution">
    <text evidence="9">The sequence shown here is derived from an EMBL/GenBank/DDBJ whole genome shotgun (WGS) entry which is preliminary data.</text>
</comment>
<feature type="binding site" evidence="7">
    <location>
        <position position="263"/>
    </location>
    <ligand>
        <name>Zn(2+)</name>
        <dbReference type="ChEBI" id="CHEBI:29105"/>
        <label>2</label>
    </ligand>
</feature>
<keyword evidence="7" id="KW-0540">Nuclease</keyword>
<feature type="binding site" evidence="7">
    <location>
        <position position="113"/>
    </location>
    <ligand>
        <name>Zn(2+)</name>
        <dbReference type="ChEBI" id="CHEBI:29105"/>
        <label>1</label>
    </ligand>
</feature>
<dbReference type="PROSITE" id="PS00730">
    <property type="entry name" value="AP_NUCLEASE_F2_2"/>
    <property type="match status" value="1"/>
</dbReference>
<dbReference type="InterPro" id="IPR013022">
    <property type="entry name" value="Xyl_isomerase-like_TIM-brl"/>
</dbReference>
<evidence type="ECO:0000256" key="6">
    <source>
        <dbReference type="ARBA" id="ARBA00023204"/>
    </source>
</evidence>
<dbReference type="SMART" id="SM00518">
    <property type="entry name" value="AP2Ec"/>
    <property type="match status" value="1"/>
</dbReference>
<gene>
    <name evidence="7" type="primary">nfo</name>
    <name evidence="9" type="ORF">J2Z62_000698</name>
</gene>
<sequence>MNLILGSHVSMSKKNKYLVGAVKEMLEYNATTLMIYTGPPQNTKRTDLELMDIKAGLKLAAEHGIDSSNFVIHAPYIINLATFKEDNRKFATQFLIEELRRAAGMGIDKVVLHPGSFVGQTLAQGIEHLINSLNFVLQRTEHLNVTICLETMAGKGNEIGRNFEELAAVIQGCNNHRLLGVCLDTCHVHDAGYDLRQKEQILTNFDQTIGLDRLKVLHINDSKNSQGSRKDRHENIGYGKIGFKTLLEWIYEPKFVNLPKILETPFVEISSPKNPQALISVPPYKYEIEAIKQKQWKQKLIGK</sequence>
<keyword evidence="3 7" id="KW-0227">DNA damage</keyword>
<evidence type="ECO:0000313" key="10">
    <source>
        <dbReference type="Proteomes" id="UP001240643"/>
    </source>
</evidence>
<feature type="binding site" evidence="7">
    <location>
        <position position="150"/>
    </location>
    <ligand>
        <name>Zn(2+)</name>
        <dbReference type="ChEBI" id="CHEBI:29105"/>
        <label>2</label>
    </ligand>
</feature>
<name>A0ABU0M091_9BACT</name>
<dbReference type="Proteomes" id="UP001240643">
    <property type="component" value="Unassembled WGS sequence"/>
</dbReference>
<dbReference type="InterPro" id="IPR036237">
    <property type="entry name" value="Xyl_isomerase-like_sf"/>
</dbReference>
<dbReference type="EC" id="3.1.21.2" evidence="7"/>
<keyword evidence="2 7" id="KW-0479">Metal-binding</keyword>
<dbReference type="PANTHER" id="PTHR21445:SF0">
    <property type="entry name" value="APURINIC-APYRIMIDINIC ENDONUCLEASE"/>
    <property type="match status" value="1"/>
</dbReference>
<feature type="binding site" evidence="7">
    <location>
        <position position="187"/>
    </location>
    <ligand>
        <name>Zn(2+)</name>
        <dbReference type="ChEBI" id="CHEBI:29105"/>
        <label>3</label>
    </ligand>
</feature>
<dbReference type="CDD" id="cd00019">
    <property type="entry name" value="AP2Ec"/>
    <property type="match status" value="1"/>
</dbReference>
<feature type="binding site" evidence="7">
    <location>
        <position position="233"/>
    </location>
    <ligand>
        <name>Zn(2+)</name>
        <dbReference type="ChEBI" id="CHEBI:29105"/>
        <label>3</label>
    </ligand>
</feature>
<dbReference type="EMBL" id="JAUSWO010000001">
    <property type="protein sequence ID" value="MDQ0514260.1"/>
    <property type="molecule type" value="Genomic_DNA"/>
</dbReference>
<protein>
    <recommendedName>
        <fullName evidence="7">Probable endonuclease 4</fullName>
        <ecNumber evidence="7">3.1.21.2</ecNumber>
    </recommendedName>
    <alternativeName>
        <fullName evidence="7">Endodeoxyribonuclease IV</fullName>
    </alternativeName>
    <alternativeName>
        <fullName evidence="7">Endonuclease IV</fullName>
    </alternativeName>
</protein>
<dbReference type="NCBIfam" id="NF002196">
    <property type="entry name" value="PRK01060.1-1"/>
    <property type="match status" value="1"/>
</dbReference>
<feature type="domain" description="Xylose isomerase-like TIM barrel" evidence="8">
    <location>
        <begin position="25"/>
        <end position="268"/>
    </location>
</feature>
<comment type="similarity">
    <text evidence="1 7">Belongs to the AP endonuclease 2 family.</text>
</comment>
<dbReference type="SUPFAM" id="SSF51658">
    <property type="entry name" value="Xylose isomerase-like"/>
    <property type="match status" value="1"/>
</dbReference>
<feature type="binding site" evidence="7">
    <location>
        <position position="150"/>
    </location>
    <ligand>
        <name>Zn(2+)</name>
        <dbReference type="ChEBI" id="CHEBI:29105"/>
        <label>1</label>
    </ligand>
</feature>
<keyword evidence="7" id="KW-0255">Endonuclease</keyword>
<feature type="binding site" evidence="7">
    <location>
        <position position="184"/>
    </location>
    <ligand>
        <name>Zn(2+)</name>
        <dbReference type="ChEBI" id="CHEBI:29105"/>
        <label>2</label>
    </ligand>
</feature>
<feature type="binding site" evidence="7">
    <location>
        <position position="231"/>
    </location>
    <ligand>
        <name>Zn(2+)</name>
        <dbReference type="ChEBI" id="CHEBI:29105"/>
        <label>3</label>
    </ligand>
</feature>
<evidence type="ECO:0000256" key="2">
    <source>
        <dbReference type="ARBA" id="ARBA00022723"/>
    </source>
</evidence>
<comment type="catalytic activity">
    <reaction evidence="7">
        <text>Endonucleolytic cleavage to 5'-phosphooligonucleotide end-products.</text>
        <dbReference type="EC" id="3.1.21.2"/>
    </reaction>
</comment>
<organism evidence="9 10">
    <name type="scientific">Mycoplasmoides fastidiosum</name>
    <dbReference type="NCBI Taxonomy" id="92758"/>
    <lineage>
        <taxon>Bacteria</taxon>
        <taxon>Bacillati</taxon>
        <taxon>Mycoplasmatota</taxon>
        <taxon>Mycoplasmoidales</taxon>
        <taxon>Mycoplasmoidaceae</taxon>
        <taxon>Mycoplasmoides</taxon>
    </lineage>
</organism>
<evidence type="ECO:0000256" key="5">
    <source>
        <dbReference type="ARBA" id="ARBA00022833"/>
    </source>
</evidence>
<dbReference type="PROSITE" id="PS00731">
    <property type="entry name" value="AP_NUCLEASE_F2_3"/>
    <property type="match status" value="1"/>
</dbReference>
<keyword evidence="6 7" id="KW-0234">DNA repair</keyword>
<accession>A0ABU0M091</accession>
<proteinExistence type="inferred from homology"/>